<evidence type="ECO:0008006" key="2">
    <source>
        <dbReference type="Google" id="ProtNLM"/>
    </source>
</evidence>
<proteinExistence type="predicted"/>
<organism evidence="1">
    <name type="scientific">marine metagenome</name>
    <dbReference type="NCBI Taxonomy" id="408172"/>
    <lineage>
        <taxon>unclassified sequences</taxon>
        <taxon>metagenomes</taxon>
        <taxon>ecological metagenomes</taxon>
    </lineage>
</organism>
<evidence type="ECO:0000313" key="1">
    <source>
        <dbReference type="EMBL" id="SVA24617.1"/>
    </source>
</evidence>
<dbReference type="EMBL" id="UINC01005959">
    <property type="protein sequence ID" value="SVA24617.1"/>
    <property type="molecule type" value="Genomic_DNA"/>
</dbReference>
<protein>
    <recommendedName>
        <fullName evidence="2">Glycosyl transferase family 1 domain-containing protein</fullName>
    </recommendedName>
</protein>
<dbReference type="AlphaFoldDB" id="A0A381UB84"/>
<accession>A0A381UB84</accession>
<gene>
    <name evidence="1" type="ORF">METZ01_LOCUS77471</name>
</gene>
<dbReference type="SUPFAM" id="SSF53756">
    <property type="entry name" value="UDP-Glycosyltransferase/glycogen phosphorylase"/>
    <property type="match status" value="1"/>
</dbReference>
<name>A0A381UB84_9ZZZZ</name>
<reference evidence="1" key="1">
    <citation type="submission" date="2018-05" db="EMBL/GenBank/DDBJ databases">
        <authorList>
            <person name="Lanie J.A."/>
            <person name="Ng W.-L."/>
            <person name="Kazmierczak K.M."/>
            <person name="Andrzejewski T.M."/>
            <person name="Davidsen T.M."/>
            <person name="Wayne K.J."/>
            <person name="Tettelin H."/>
            <person name="Glass J.I."/>
            <person name="Rusch D."/>
            <person name="Podicherti R."/>
            <person name="Tsui H.-C.T."/>
            <person name="Winkler M.E."/>
        </authorList>
    </citation>
    <scope>NUCLEOTIDE SEQUENCE</scope>
</reference>
<sequence>MKRVFIYPNITSVKEPGKDRYLQFLKKLIFSMKLIRNDIFWYCVIPGFEGRMAQKTKQIKEMLNLSNIRFLEVPIPGPPSHRYHFDVFELARKVQWKDYSIDVVLTNLPELTTHLKTFFYDYTNVTPKVLGFSHWDDNPLKMGHGAADREKLLGIMEMDAHFFNTDREKRNALDAARKIFNRITVNELSQKLHAMRVPIRYAEQVRSMDNDYLRMIVFNHRPSLEKTFPEFIKAMNRLWGRRQDFRVWIPYYPKKQRSYEWLFTEVPITDRDKYYYGLRRSYFGVSPAQKFGHWSASTADGLLNGVPYIMYDADYYRELNPNADFYRNQTGLLELANLYLDDDDYRNTKVHESLKTVFNTLILEENTRAFSDKINELYSAHRSMKNDITRDMIRLIKMERRMTQRELMKRLARRWDWDKNIKFNGYRKSILADRNIYEAPGEWKTEYVLGKEKKRPLI</sequence>